<dbReference type="SUPFAM" id="SSF69118">
    <property type="entry name" value="AhpD-like"/>
    <property type="match status" value="1"/>
</dbReference>
<sequence length="272" mass="30513">MVNHILNPQRLVQLAGFHPKLKKFWYLIAATTLSACNEPQELQRLYHFAMLNETQPEEAFKNAIRTTELLQNSPTKLESELDNMYGEPGNMQKLMSQKLREALLKSSALTGIPKSINGLQALKLVTPRKLKPITEDIDAHSGRLFEGTMRPTDAAPDHTVECGIHHWNQIYSKVSNKVVNNLNSSYPDLWQFVLCNVYGPLLSFDEILDAQETSLVIIAALVPQDLNAQLWGHLKGALNVGCDQETVGAARNLSITVSKWCGIRWKSDIVKL</sequence>
<protein>
    <submittedName>
        <fullName evidence="2">LAME_0F03422g1_1</fullName>
    </submittedName>
</protein>
<dbReference type="InterPro" id="IPR029032">
    <property type="entry name" value="AhpD-like"/>
</dbReference>
<name>A0A1G4JRM5_9SACH</name>
<dbReference type="PANTHER" id="PTHR28180:SF2">
    <property type="entry name" value="PEROXISOMAL PROTEIN 2"/>
    <property type="match status" value="1"/>
</dbReference>
<dbReference type="InterPro" id="IPR003779">
    <property type="entry name" value="CMD-like"/>
</dbReference>
<dbReference type="OrthoDB" id="5537330at2759"/>
<dbReference type="Proteomes" id="UP000191144">
    <property type="component" value="Chromosome F"/>
</dbReference>
<dbReference type="EMBL" id="LT598477">
    <property type="protein sequence ID" value="SCU93329.1"/>
    <property type="molecule type" value="Genomic_DNA"/>
</dbReference>
<organism evidence="2 3">
    <name type="scientific">Lachancea meyersii CBS 8951</name>
    <dbReference type="NCBI Taxonomy" id="1266667"/>
    <lineage>
        <taxon>Eukaryota</taxon>
        <taxon>Fungi</taxon>
        <taxon>Dikarya</taxon>
        <taxon>Ascomycota</taxon>
        <taxon>Saccharomycotina</taxon>
        <taxon>Saccharomycetes</taxon>
        <taxon>Saccharomycetales</taxon>
        <taxon>Saccharomycetaceae</taxon>
        <taxon>Lachancea</taxon>
    </lineage>
</organism>
<proteinExistence type="predicted"/>
<evidence type="ECO:0000313" key="2">
    <source>
        <dbReference type="EMBL" id="SCU93329.1"/>
    </source>
</evidence>
<dbReference type="InterPro" id="IPR052999">
    <property type="entry name" value="PTS1_Protein"/>
</dbReference>
<reference evidence="3" key="1">
    <citation type="submission" date="2016-03" db="EMBL/GenBank/DDBJ databases">
        <authorList>
            <person name="Devillers Hugo."/>
        </authorList>
    </citation>
    <scope>NUCLEOTIDE SEQUENCE [LARGE SCALE GENOMIC DNA]</scope>
</reference>
<keyword evidence="3" id="KW-1185">Reference proteome</keyword>
<evidence type="ECO:0000313" key="3">
    <source>
        <dbReference type="Proteomes" id="UP000191144"/>
    </source>
</evidence>
<dbReference type="PANTHER" id="PTHR28180">
    <property type="entry name" value="CONSERVED MITOCHONDRIAL PROTEIN-RELATED"/>
    <property type="match status" value="1"/>
</dbReference>
<dbReference type="Gene3D" id="1.20.1290.10">
    <property type="entry name" value="AhpD-like"/>
    <property type="match status" value="1"/>
</dbReference>
<dbReference type="AlphaFoldDB" id="A0A1G4JRM5"/>
<feature type="domain" description="Carboxymuconolactone decarboxylase-like" evidence="1">
    <location>
        <begin position="201"/>
        <end position="264"/>
    </location>
</feature>
<accession>A0A1G4JRM5</accession>
<dbReference type="GO" id="GO:0051920">
    <property type="term" value="F:peroxiredoxin activity"/>
    <property type="evidence" value="ECO:0007669"/>
    <property type="project" value="InterPro"/>
</dbReference>
<dbReference type="Pfam" id="PF02627">
    <property type="entry name" value="CMD"/>
    <property type="match status" value="1"/>
</dbReference>
<evidence type="ECO:0000259" key="1">
    <source>
        <dbReference type="Pfam" id="PF02627"/>
    </source>
</evidence>
<gene>
    <name evidence="2" type="ORF">LAME_0F03422G</name>
</gene>